<reference evidence="3" key="1">
    <citation type="submission" date="2022-11" db="EMBL/GenBank/DDBJ databases">
        <title>Robbsia betulipollinis sp. nov., isolated from pollen of birch (Betula pendula).</title>
        <authorList>
            <person name="Shi H."/>
            <person name="Ambika Manirajan B."/>
            <person name="Ratering S."/>
            <person name="Geissler-Plaum R."/>
            <person name="Schnell S."/>
        </authorList>
    </citation>
    <scope>NUCLEOTIDE SEQUENCE</scope>
    <source>
        <strain evidence="3">Bb-Pol-6</strain>
    </source>
</reference>
<dbReference type="InterPro" id="IPR036514">
    <property type="entry name" value="SGNH_hydro_sf"/>
</dbReference>
<organism evidence="3 4">
    <name type="scientific">Robbsia betulipollinis</name>
    <dbReference type="NCBI Taxonomy" id="2981849"/>
    <lineage>
        <taxon>Bacteria</taxon>
        <taxon>Pseudomonadati</taxon>
        <taxon>Pseudomonadota</taxon>
        <taxon>Betaproteobacteria</taxon>
        <taxon>Burkholderiales</taxon>
        <taxon>Burkholderiaceae</taxon>
        <taxon>Robbsia</taxon>
    </lineage>
</organism>
<dbReference type="Proteomes" id="UP001082899">
    <property type="component" value="Unassembled WGS sequence"/>
</dbReference>
<dbReference type="InterPro" id="IPR008265">
    <property type="entry name" value="Lipase_GDSL_AS"/>
</dbReference>
<evidence type="ECO:0000259" key="2">
    <source>
        <dbReference type="Pfam" id="PF13472"/>
    </source>
</evidence>
<dbReference type="CDD" id="cd01822">
    <property type="entry name" value="Lysophospholipase_L1_like"/>
    <property type="match status" value="1"/>
</dbReference>
<name>A0ABT3ZP02_9BURK</name>
<evidence type="ECO:0000313" key="3">
    <source>
        <dbReference type="EMBL" id="MCY0388132.1"/>
    </source>
</evidence>
<sequence>MLVSAACGLTPAARATGTAAPHPAAAGSALSTRTGPPRPPAVQPTLVVLGDSLSAGYGLPPDTGWVTLLQRRLAQTSPHYSVSNASISGDTTSGGLSRLPAVLARLHPAIVIVELGGNDALRGLPLATTRQNLASIITLSQAAGARVVLVGMQIPPNYGQAYTHAFASLYTDLADHYHLTLVPFLLEGIADKPELFQADQIHPLPQAQPVLLDNVWKRLQALIQAKPPGSR</sequence>
<proteinExistence type="predicted"/>
<dbReference type="InterPro" id="IPR013830">
    <property type="entry name" value="SGNH_hydro"/>
</dbReference>
<dbReference type="SUPFAM" id="SSF52266">
    <property type="entry name" value="SGNH hydrolase"/>
    <property type="match status" value="1"/>
</dbReference>
<dbReference type="PROSITE" id="PS01098">
    <property type="entry name" value="LIPASE_GDSL_SER"/>
    <property type="match status" value="1"/>
</dbReference>
<dbReference type="EMBL" id="JAPMXC010000002">
    <property type="protein sequence ID" value="MCY0388132.1"/>
    <property type="molecule type" value="Genomic_DNA"/>
</dbReference>
<evidence type="ECO:0000313" key="4">
    <source>
        <dbReference type="Proteomes" id="UP001082899"/>
    </source>
</evidence>
<feature type="compositionally biased region" description="Low complexity" evidence="1">
    <location>
        <begin position="14"/>
        <end position="29"/>
    </location>
</feature>
<protein>
    <submittedName>
        <fullName evidence="3">Arylesterase</fullName>
    </submittedName>
</protein>
<keyword evidence="4" id="KW-1185">Reference proteome</keyword>
<dbReference type="PANTHER" id="PTHR30383:SF24">
    <property type="entry name" value="THIOESTERASE 1_PROTEASE 1_LYSOPHOSPHOLIPASE L1"/>
    <property type="match status" value="1"/>
</dbReference>
<dbReference type="Pfam" id="PF13472">
    <property type="entry name" value="Lipase_GDSL_2"/>
    <property type="match status" value="1"/>
</dbReference>
<evidence type="ECO:0000256" key="1">
    <source>
        <dbReference type="SAM" id="MobiDB-lite"/>
    </source>
</evidence>
<feature type="region of interest" description="Disordered" evidence="1">
    <location>
        <begin position="14"/>
        <end position="42"/>
    </location>
</feature>
<accession>A0ABT3ZP02</accession>
<comment type="caution">
    <text evidence="3">The sequence shown here is derived from an EMBL/GenBank/DDBJ whole genome shotgun (WGS) entry which is preliminary data.</text>
</comment>
<dbReference type="RefSeq" id="WP_267848085.1">
    <property type="nucleotide sequence ID" value="NZ_JAPMXC010000002.1"/>
</dbReference>
<dbReference type="PANTHER" id="PTHR30383">
    <property type="entry name" value="THIOESTERASE 1/PROTEASE 1/LYSOPHOSPHOLIPASE L1"/>
    <property type="match status" value="1"/>
</dbReference>
<dbReference type="Gene3D" id="3.40.50.1110">
    <property type="entry name" value="SGNH hydrolase"/>
    <property type="match status" value="1"/>
</dbReference>
<dbReference type="InterPro" id="IPR051532">
    <property type="entry name" value="Ester_Hydrolysis_Enzymes"/>
</dbReference>
<gene>
    <name evidence="3" type="ORF">OVY01_12965</name>
</gene>
<feature type="domain" description="SGNH hydrolase-type esterase" evidence="2">
    <location>
        <begin position="48"/>
        <end position="206"/>
    </location>
</feature>